<evidence type="ECO:0000256" key="1">
    <source>
        <dbReference type="ARBA" id="ARBA00004275"/>
    </source>
</evidence>
<dbReference type="OrthoDB" id="10006023at2759"/>
<dbReference type="Gene3D" id="1.25.40.10">
    <property type="entry name" value="Tetratricopeptide repeat domain"/>
    <property type="match status" value="1"/>
</dbReference>
<keyword evidence="7" id="KW-0576">Peroxisome</keyword>
<evidence type="ECO:0000313" key="10">
    <source>
        <dbReference type="EMBL" id="OLY80935.1"/>
    </source>
</evidence>
<feature type="compositionally biased region" description="Polar residues" evidence="9">
    <location>
        <begin position="48"/>
        <end position="68"/>
    </location>
</feature>
<evidence type="ECO:0000256" key="8">
    <source>
        <dbReference type="PROSITE-ProRule" id="PRU00339"/>
    </source>
</evidence>
<evidence type="ECO:0000256" key="4">
    <source>
        <dbReference type="ARBA" id="ARBA00022490"/>
    </source>
</evidence>
<organism evidence="10 11">
    <name type="scientific">Smittium mucronatum</name>
    <dbReference type="NCBI Taxonomy" id="133383"/>
    <lineage>
        <taxon>Eukaryota</taxon>
        <taxon>Fungi</taxon>
        <taxon>Fungi incertae sedis</taxon>
        <taxon>Zoopagomycota</taxon>
        <taxon>Kickxellomycotina</taxon>
        <taxon>Harpellomycetes</taxon>
        <taxon>Harpellales</taxon>
        <taxon>Legeriomycetaceae</taxon>
        <taxon>Smittium</taxon>
    </lineage>
</organism>
<dbReference type="GO" id="GO:0016560">
    <property type="term" value="P:protein import into peroxisome matrix, docking"/>
    <property type="evidence" value="ECO:0007669"/>
    <property type="project" value="TreeGrafter"/>
</dbReference>
<name>A0A1R0GVP1_9FUNG</name>
<keyword evidence="11" id="KW-1185">Reference proteome</keyword>
<reference evidence="10 11" key="1">
    <citation type="journal article" date="2016" name="Mol. Biol. Evol.">
        <title>Genome-Wide Survey of Gut Fungi (Harpellales) Reveals the First Horizontally Transferred Ubiquitin Gene from a Mosquito Host.</title>
        <authorList>
            <person name="Wang Y."/>
            <person name="White M.M."/>
            <person name="Kvist S."/>
            <person name="Moncalvo J.M."/>
        </authorList>
    </citation>
    <scope>NUCLEOTIDE SEQUENCE [LARGE SCALE GENOMIC DNA]</scope>
    <source>
        <strain evidence="10 11">ALG-7-W6</strain>
    </source>
</reference>
<dbReference type="InterPro" id="IPR011990">
    <property type="entry name" value="TPR-like_helical_dom_sf"/>
</dbReference>
<evidence type="ECO:0000256" key="6">
    <source>
        <dbReference type="ARBA" id="ARBA00022803"/>
    </source>
</evidence>
<gene>
    <name evidence="10" type="ORF">AYI68_g4963</name>
</gene>
<dbReference type="InterPro" id="IPR024111">
    <property type="entry name" value="PEX5/PEX5L"/>
</dbReference>
<feature type="non-terminal residue" evidence="10">
    <location>
        <position position="1"/>
    </location>
</feature>
<accession>A0A1R0GVP1</accession>
<evidence type="ECO:0000256" key="9">
    <source>
        <dbReference type="SAM" id="MobiDB-lite"/>
    </source>
</evidence>
<dbReference type="InterPro" id="IPR019734">
    <property type="entry name" value="TPR_rpt"/>
</dbReference>
<dbReference type="GO" id="GO:0005052">
    <property type="term" value="F:peroxisome matrix targeting signal-1 binding"/>
    <property type="evidence" value="ECO:0007669"/>
    <property type="project" value="TreeGrafter"/>
</dbReference>
<dbReference type="STRING" id="133383.A0A1R0GVP1"/>
<keyword evidence="4" id="KW-0963">Cytoplasm</keyword>
<comment type="subcellular location">
    <subcellularLocation>
        <location evidence="2">Cytoplasm</location>
    </subcellularLocation>
    <subcellularLocation>
        <location evidence="1">Peroxisome</location>
    </subcellularLocation>
</comment>
<feature type="repeat" description="TPR" evidence="8">
    <location>
        <begin position="450"/>
        <end position="483"/>
    </location>
</feature>
<keyword evidence="10" id="KW-0675">Receptor</keyword>
<dbReference type="GO" id="GO:0005829">
    <property type="term" value="C:cytosol"/>
    <property type="evidence" value="ECO:0007669"/>
    <property type="project" value="TreeGrafter"/>
</dbReference>
<dbReference type="EMBL" id="LSSL01002956">
    <property type="protein sequence ID" value="OLY80935.1"/>
    <property type="molecule type" value="Genomic_DNA"/>
</dbReference>
<dbReference type="Pfam" id="PF13432">
    <property type="entry name" value="TPR_16"/>
    <property type="match status" value="1"/>
</dbReference>
<evidence type="ECO:0000313" key="11">
    <source>
        <dbReference type="Proteomes" id="UP000187455"/>
    </source>
</evidence>
<feature type="repeat" description="TPR" evidence="8">
    <location>
        <begin position="561"/>
        <end position="594"/>
    </location>
</feature>
<feature type="region of interest" description="Disordered" evidence="9">
    <location>
        <begin position="95"/>
        <end position="115"/>
    </location>
</feature>
<dbReference type="PANTHER" id="PTHR10130">
    <property type="entry name" value="PEROXISOMAL TARGETING SIGNAL 1 RECEPTOR PEX5"/>
    <property type="match status" value="1"/>
</dbReference>
<evidence type="ECO:0000256" key="7">
    <source>
        <dbReference type="ARBA" id="ARBA00023140"/>
    </source>
</evidence>
<feature type="region of interest" description="Disordered" evidence="9">
    <location>
        <begin position="1"/>
        <end position="69"/>
    </location>
</feature>
<evidence type="ECO:0000256" key="3">
    <source>
        <dbReference type="ARBA" id="ARBA00005348"/>
    </source>
</evidence>
<feature type="compositionally biased region" description="Basic and acidic residues" evidence="9">
    <location>
        <begin position="28"/>
        <end position="42"/>
    </location>
</feature>
<comment type="similarity">
    <text evidence="3">Belongs to the peroxisomal targeting signal receptor family.</text>
</comment>
<keyword evidence="6 8" id="KW-0802">TPR repeat</keyword>
<dbReference type="PROSITE" id="PS50005">
    <property type="entry name" value="TPR"/>
    <property type="match status" value="3"/>
</dbReference>
<protein>
    <submittedName>
        <fullName evidence="10">Peroxisomal targeting signal 1 receptor</fullName>
    </submittedName>
</protein>
<dbReference type="Proteomes" id="UP000187455">
    <property type="component" value="Unassembled WGS sequence"/>
</dbReference>
<comment type="caution">
    <text evidence="10">The sequence shown here is derived from an EMBL/GenBank/DDBJ whole genome shotgun (WGS) entry which is preliminary data.</text>
</comment>
<dbReference type="SMART" id="SM00028">
    <property type="entry name" value="TPR"/>
    <property type="match status" value="4"/>
</dbReference>
<feature type="compositionally biased region" description="Polar residues" evidence="9">
    <location>
        <begin position="1"/>
        <end position="17"/>
    </location>
</feature>
<evidence type="ECO:0000256" key="5">
    <source>
        <dbReference type="ARBA" id="ARBA00022737"/>
    </source>
</evidence>
<dbReference type="SUPFAM" id="SSF48452">
    <property type="entry name" value="TPR-like"/>
    <property type="match status" value="1"/>
</dbReference>
<evidence type="ECO:0000256" key="2">
    <source>
        <dbReference type="ARBA" id="ARBA00004496"/>
    </source>
</evidence>
<dbReference type="GO" id="GO:0005778">
    <property type="term" value="C:peroxisomal membrane"/>
    <property type="evidence" value="ECO:0007669"/>
    <property type="project" value="TreeGrafter"/>
</dbReference>
<dbReference type="PANTHER" id="PTHR10130:SF0">
    <property type="entry name" value="GH08708P"/>
    <property type="match status" value="1"/>
</dbReference>
<dbReference type="AlphaFoldDB" id="A0A1R0GVP1"/>
<sequence>SSSHVPPQHAFRQNFNSPAAGPPISDKQLSKEFMDASIHKGPDPFAFNNFSRDLQNIPRTNPSSNAWSSEFHAAPPNLIQNDLHHLNAAFNNASISNHPSAQAQPQNPQLNLSKNPVLLNNQPAAYGGLGPMYNQFPQQFYGQQSFPLYNQVRPSITDNSPSISQVSLKDSSLEDVLSDPNNSSDLAHIAKKIISSTQYSNNPKIKDSEFFKLLHDLSNNSSSIQISAAAPVSSSPLHTTSTAANKSSSAAQDSWSSQFAAHVSSNFDPQPEILNNGNIVSEKEAVSLERNWSEEFEKSLDGPLKETFVAGNMEDFDAELAKVENEIKVDVSGFDNFESQMNANIPHLDRDAVREDWIKQYKSNIESLMKDSDYDWENQRKLWRDMPTGYRAEDPAYNDYKFFSQNPLSSMPSSEIVEIINQVKADPSSKSLADTILALESALQNDPSNAELWTMLGIKQQENEREDAAIAALRKAISIDPNSLDAYMAIAVSYTNENYYLDAYQSFYEWISRHPEYSKSMDLTNPQNNLKRIEDPNTRQDYIQGLFLNAARQRPGNDWDPDVQVALGVIFNISEEYNKAVDCFKAALSKRPDDYMTWNKLGATLANNQNPQRATDAYFNALEIHPSYIRARYNLAIASINMKQYQEAAEYLLGSLSLQKKDMVSVPSGSGSGGFVPAVSMSSIIWDTLKTIMYALNEPQLAESTDRRDLEVFRTKFSF</sequence>
<feature type="repeat" description="TPR" evidence="8">
    <location>
        <begin position="595"/>
        <end position="628"/>
    </location>
</feature>
<dbReference type="Pfam" id="PF13181">
    <property type="entry name" value="TPR_8"/>
    <property type="match status" value="2"/>
</dbReference>
<proteinExistence type="inferred from homology"/>
<keyword evidence="5" id="KW-0677">Repeat</keyword>